<dbReference type="Pfam" id="PF00584">
    <property type="entry name" value="SecE"/>
    <property type="match status" value="1"/>
</dbReference>
<dbReference type="Gene3D" id="1.20.5.1030">
    <property type="entry name" value="Preprotein translocase secy subunit"/>
    <property type="match status" value="1"/>
</dbReference>
<dbReference type="HAMAP" id="MF_00422">
    <property type="entry name" value="SecE"/>
    <property type="match status" value="1"/>
</dbReference>
<evidence type="ECO:0000256" key="4">
    <source>
        <dbReference type="ARBA" id="ARBA00022692"/>
    </source>
</evidence>
<evidence type="ECO:0000256" key="9">
    <source>
        <dbReference type="HAMAP-Rule" id="MF_00422"/>
    </source>
</evidence>
<dbReference type="GO" id="GO:0005886">
    <property type="term" value="C:plasma membrane"/>
    <property type="evidence" value="ECO:0007669"/>
    <property type="project" value="UniProtKB-SubCell"/>
</dbReference>
<gene>
    <name evidence="9" type="primary">secE</name>
    <name evidence="10" type="ORF">B1812_01660</name>
</gene>
<dbReference type="PANTHER" id="PTHR33910:SF1">
    <property type="entry name" value="PROTEIN TRANSLOCASE SUBUNIT SECE"/>
    <property type="match status" value="1"/>
</dbReference>
<dbReference type="InterPro" id="IPR005807">
    <property type="entry name" value="SecE_bac"/>
</dbReference>
<dbReference type="GO" id="GO:0065002">
    <property type="term" value="P:intracellular protein transmembrane transport"/>
    <property type="evidence" value="ECO:0007669"/>
    <property type="project" value="UniProtKB-UniRule"/>
</dbReference>
<keyword evidence="2 9" id="KW-0813">Transport</keyword>
<dbReference type="AlphaFoldDB" id="A0A1W6N0C9"/>
<dbReference type="RefSeq" id="WP_085773428.1">
    <property type="nucleotide sequence ID" value="NZ_AP027149.1"/>
</dbReference>
<evidence type="ECO:0000256" key="7">
    <source>
        <dbReference type="ARBA" id="ARBA00023010"/>
    </source>
</evidence>
<dbReference type="STRING" id="655015.B1812_01660"/>
<keyword evidence="8 9" id="KW-0472">Membrane</keyword>
<dbReference type="PANTHER" id="PTHR33910">
    <property type="entry name" value="PROTEIN TRANSLOCASE SUBUNIT SECE"/>
    <property type="match status" value="1"/>
</dbReference>
<evidence type="ECO:0000256" key="5">
    <source>
        <dbReference type="ARBA" id="ARBA00022927"/>
    </source>
</evidence>
<dbReference type="GO" id="GO:0043952">
    <property type="term" value="P:protein transport by the Sec complex"/>
    <property type="evidence" value="ECO:0007669"/>
    <property type="project" value="UniProtKB-UniRule"/>
</dbReference>
<dbReference type="GO" id="GO:0006605">
    <property type="term" value="P:protein targeting"/>
    <property type="evidence" value="ECO:0007669"/>
    <property type="project" value="UniProtKB-UniRule"/>
</dbReference>
<name>A0A1W6N0C9_9HYPH</name>
<dbReference type="OrthoDB" id="9812738at2"/>
<evidence type="ECO:0000256" key="1">
    <source>
        <dbReference type="ARBA" id="ARBA00004370"/>
    </source>
</evidence>
<evidence type="ECO:0000313" key="11">
    <source>
        <dbReference type="Proteomes" id="UP000193978"/>
    </source>
</evidence>
<protein>
    <recommendedName>
        <fullName evidence="9">Protein translocase subunit SecE</fullName>
    </recommendedName>
</protein>
<dbReference type="GO" id="GO:0008320">
    <property type="term" value="F:protein transmembrane transporter activity"/>
    <property type="evidence" value="ECO:0007669"/>
    <property type="project" value="UniProtKB-UniRule"/>
</dbReference>
<keyword evidence="11" id="KW-1185">Reference proteome</keyword>
<dbReference type="InterPro" id="IPR038379">
    <property type="entry name" value="SecE_sf"/>
</dbReference>
<dbReference type="InterPro" id="IPR001901">
    <property type="entry name" value="Translocase_SecE/Sec61-g"/>
</dbReference>
<dbReference type="EMBL" id="CP019948">
    <property type="protein sequence ID" value="ARN83281.1"/>
    <property type="molecule type" value="Genomic_DNA"/>
</dbReference>
<comment type="similarity">
    <text evidence="9">Belongs to the SecE/SEC61-gamma family.</text>
</comment>
<keyword evidence="6 9" id="KW-1133">Transmembrane helix</keyword>
<dbReference type="NCBIfam" id="TIGR00964">
    <property type="entry name" value="secE_bact"/>
    <property type="match status" value="1"/>
</dbReference>
<evidence type="ECO:0000256" key="2">
    <source>
        <dbReference type="ARBA" id="ARBA00022448"/>
    </source>
</evidence>
<keyword evidence="3 9" id="KW-1003">Cell membrane</keyword>
<dbReference type="KEGG" id="mbry:B1812_01660"/>
<comment type="subunit">
    <text evidence="9">Component of the Sec protein translocase complex. Heterotrimer consisting of SecY, SecE and SecG subunits. The heterotrimers can form oligomers, although 1 heterotrimer is thought to be able to translocate proteins. Interacts with the ribosome. Interacts with SecDF, and other proteins may be involved. Interacts with SecA.</text>
</comment>
<dbReference type="GO" id="GO:0009306">
    <property type="term" value="P:protein secretion"/>
    <property type="evidence" value="ECO:0007669"/>
    <property type="project" value="UniProtKB-UniRule"/>
</dbReference>
<comment type="subcellular location">
    <subcellularLocation>
        <location evidence="9">Cell membrane</location>
        <topology evidence="9">Single-pass membrane protein</topology>
    </subcellularLocation>
    <subcellularLocation>
        <location evidence="1">Membrane</location>
    </subcellularLocation>
</comment>
<evidence type="ECO:0000256" key="8">
    <source>
        <dbReference type="ARBA" id="ARBA00023136"/>
    </source>
</evidence>
<keyword evidence="5 9" id="KW-0653">Protein transport</keyword>
<evidence type="ECO:0000256" key="6">
    <source>
        <dbReference type="ARBA" id="ARBA00022989"/>
    </source>
</evidence>
<reference evidence="10 11" key="1">
    <citation type="submission" date="2017-02" db="EMBL/GenBank/DDBJ databases">
        <authorList>
            <person name="Peterson S.W."/>
        </authorList>
    </citation>
    <scope>NUCLEOTIDE SEQUENCE [LARGE SCALE GENOMIC DNA]</scope>
    <source>
        <strain evidence="10 11">S285</strain>
    </source>
</reference>
<keyword evidence="7 9" id="KW-0811">Translocation</keyword>
<proteinExistence type="inferred from homology"/>
<evidence type="ECO:0000313" key="10">
    <source>
        <dbReference type="EMBL" id="ARN83281.1"/>
    </source>
</evidence>
<dbReference type="PROSITE" id="PS01067">
    <property type="entry name" value="SECE_SEC61G"/>
    <property type="match status" value="1"/>
</dbReference>
<organism evidence="10 11">
    <name type="scientific">Methylocystis bryophila</name>
    <dbReference type="NCBI Taxonomy" id="655015"/>
    <lineage>
        <taxon>Bacteria</taxon>
        <taxon>Pseudomonadati</taxon>
        <taxon>Pseudomonadota</taxon>
        <taxon>Alphaproteobacteria</taxon>
        <taxon>Hyphomicrobiales</taxon>
        <taxon>Methylocystaceae</taxon>
        <taxon>Methylocystis</taxon>
    </lineage>
</organism>
<comment type="function">
    <text evidence="9">Essential subunit of the Sec protein translocation channel SecYEG. Clamps together the 2 halves of SecY. May contact the channel plug during translocation.</text>
</comment>
<accession>A0A1W6N0C9</accession>
<evidence type="ECO:0000256" key="3">
    <source>
        <dbReference type="ARBA" id="ARBA00022475"/>
    </source>
</evidence>
<dbReference type="Proteomes" id="UP000193978">
    <property type="component" value="Chromosome"/>
</dbReference>
<sequence>MANPLQFIQDVRSEAKKIFWPTRRETMITSSMVILMVILASLFFVIVDSALRFGVKLMLTAGH</sequence>
<keyword evidence="4 9" id="KW-0812">Transmembrane</keyword>
<feature type="transmembrane region" description="Helical" evidence="9">
    <location>
        <begin position="27"/>
        <end position="47"/>
    </location>
</feature>